<feature type="compositionally biased region" description="Basic and acidic residues" evidence="1">
    <location>
        <begin position="304"/>
        <end position="326"/>
    </location>
</feature>
<protein>
    <submittedName>
        <fullName evidence="2">DEHA2F10714p</fullName>
    </submittedName>
</protein>
<dbReference type="Proteomes" id="UP000000599">
    <property type="component" value="Chromosome F"/>
</dbReference>
<proteinExistence type="predicted"/>
<dbReference type="Pfam" id="PF03162">
    <property type="entry name" value="Y_phosphatase2"/>
    <property type="match status" value="2"/>
</dbReference>
<keyword evidence="3" id="KW-1185">Reference proteome</keyword>
<dbReference type="VEuPathDB" id="FungiDB:DEHA2F10714g"/>
<dbReference type="InParanoid" id="Q6BLU2"/>
<dbReference type="GO" id="GO:0016791">
    <property type="term" value="F:phosphatase activity"/>
    <property type="evidence" value="ECO:0007669"/>
    <property type="project" value="TreeGrafter"/>
</dbReference>
<accession>Q6BLU2</accession>
<dbReference type="STRING" id="284592.Q6BLU2"/>
<feature type="compositionally biased region" description="Polar residues" evidence="1">
    <location>
        <begin position="252"/>
        <end position="267"/>
    </location>
</feature>
<dbReference type="GeneID" id="2904345"/>
<dbReference type="SUPFAM" id="SSF52799">
    <property type="entry name" value="(Phosphotyrosine protein) phosphatases II"/>
    <property type="match status" value="1"/>
</dbReference>
<dbReference type="FunCoup" id="Q6BLU2">
    <property type="interactions" value="34"/>
</dbReference>
<feature type="compositionally biased region" description="Low complexity" evidence="1">
    <location>
        <begin position="91"/>
        <end position="101"/>
    </location>
</feature>
<evidence type="ECO:0000256" key="1">
    <source>
        <dbReference type="SAM" id="MobiDB-lite"/>
    </source>
</evidence>
<feature type="region of interest" description="Disordered" evidence="1">
    <location>
        <begin position="252"/>
        <end position="280"/>
    </location>
</feature>
<dbReference type="EMBL" id="CR382138">
    <property type="protein sequence ID" value="CAG89174.2"/>
    <property type="molecule type" value="Genomic_DNA"/>
</dbReference>
<dbReference type="Gene3D" id="3.90.190.10">
    <property type="entry name" value="Protein tyrosine phosphatase superfamily"/>
    <property type="match status" value="1"/>
</dbReference>
<sequence>MLVPPDNFGLVEPGIYRCSKLEPEHFPFLETLQLKSLVVLDAEKPPRLLKNFIEANNIEIHNLGGLKISNHNHTGANSSSNKDDNEDDANTETSSVSSKTETGVYNLGKSEIETVKLTSKSKNDQWMLIERNIIAGAFELLLNKSKHNILLIDSTSTLVGILRKIQKWNFNSIINEYRIYSGNSNKSNYYAENFLELLQTELIPFEIDRLNALLKQQEQREEQYQQEQRTQAPPYQYGSSKARSIFRSPDFQISGSRKNSIDSSQLEHQFDDENDNESIDDEDIDDELLSASPQIPANLLKLAEMRKQDNPRKESIDSTGSDDDKFTPGTSPKYVRSNRNNSLNNDMIQYASRGSYERRYSLADHKFSRPGSFSNGNHKFRNQSISSSSPSIRCSFEGSSSLVKRLREREDIEKLKDSKHSKSIDIIPEEARLLRENYDYKFYKKLDKYPISFENVSIIKLKLPPDNKLPDWFIKNRDCWEENFRILNKV</sequence>
<dbReference type="CDD" id="cd17662">
    <property type="entry name" value="PFA-DSP_Oca4"/>
    <property type="match status" value="1"/>
</dbReference>
<dbReference type="PANTHER" id="PTHR31126:SF70">
    <property type="entry name" value="PROTEIN OCA4"/>
    <property type="match status" value="1"/>
</dbReference>
<dbReference type="InterPro" id="IPR004861">
    <property type="entry name" value="Siw14-like"/>
</dbReference>
<reference evidence="2 3" key="1">
    <citation type="journal article" date="2004" name="Nature">
        <title>Genome evolution in yeasts.</title>
        <authorList>
            <consortium name="Genolevures"/>
            <person name="Dujon B."/>
            <person name="Sherman D."/>
            <person name="Fischer G."/>
            <person name="Durrens P."/>
            <person name="Casaregola S."/>
            <person name="Lafontaine I."/>
            <person name="de Montigny J."/>
            <person name="Marck C."/>
            <person name="Neuveglise C."/>
            <person name="Talla E."/>
            <person name="Goffard N."/>
            <person name="Frangeul L."/>
            <person name="Aigle M."/>
            <person name="Anthouard V."/>
            <person name="Babour A."/>
            <person name="Barbe V."/>
            <person name="Barnay S."/>
            <person name="Blanchin S."/>
            <person name="Beckerich J.M."/>
            <person name="Beyne E."/>
            <person name="Bleykasten C."/>
            <person name="Boisrame A."/>
            <person name="Boyer J."/>
            <person name="Cattolico L."/>
            <person name="Confanioleri F."/>
            <person name="de Daruvar A."/>
            <person name="Despons L."/>
            <person name="Fabre E."/>
            <person name="Fairhead C."/>
            <person name="Ferry-Dumazet H."/>
            <person name="Groppi A."/>
            <person name="Hantraye F."/>
            <person name="Hennequin C."/>
            <person name="Jauniaux N."/>
            <person name="Joyet P."/>
            <person name="Kachouri R."/>
            <person name="Kerrest A."/>
            <person name="Koszul R."/>
            <person name="Lemaire M."/>
            <person name="Lesur I."/>
            <person name="Ma L."/>
            <person name="Muller H."/>
            <person name="Nicaud J.M."/>
            <person name="Nikolski M."/>
            <person name="Oztas S."/>
            <person name="Ozier-Kalogeropoulos O."/>
            <person name="Pellenz S."/>
            <person name="Potier S."/>
            <person name="Richard G.F."/>
            <person name="Straub M.L."/>
            <person name="Suleau A."/>
            <person name="Swennene D."/>
            <person name="Tekaia F."/>
            <person name="Wesolowski-Louvel M."/>
            <person name="Westhof E."/>
            <person name="Wirth B."/>
            <person name="Zeniou-Meyer M."/>
            <person name="Zivanovic I."/>
            <person name="Bolotin-Fukuhara M."/>
            <person name="Thierry A."/>
            <person name="Bouchier C."/>
            <person name="Caudron B."/>
            <person name="Scarpelli C."/>
            <person name="Gaillardin C."/>
            <person name="Weissenbach J."/>
            <person name="Wincker P."/>
            <person name="Souciet J.L."/>
        </authorList>
    </citation>
    <scope>NUCLEOTIDE SEQUENCE [LARGE SCALE GENOMIC DNA]</scope>
    <source>
        <strain evidence="3">ATCC 36239 / CBS 767 / BCRC 21394 / JCM 1990 / NBRC 0083 / IGC 2968</strain>
    </source>
</reference>
<organism evidence="2 3">
    <name type="scientific">Debaryomyces hansenii (strain ATCC 36239 / CBS 767 / BCRC 21394 / JCM 1990 / NBRC 0083 / IGC 2968)</name>
    <name type="common">Yeast</name>
    <name type="synonym">Torulaspora hansenii</name>
    <dbReference type="NCBI Taxonomy" id="284592"/>
    <lineage>
        <taxon>Eukaryota</taxon>
        <taxon>Fungi</taxon>
        <taxon>Dikarya</taxon>
        <taxon>Ascomycota</taxon>
        <taxon>Saccharomycotina</taxon>
        <taxon>Pichiomycetes</taxon>
        <taxon>Debaryomycetaceae</taxon>
        <taxon>Debaryomyces</taxon>
    </lineage>
</organism>
<dbReference type="eggNOG" id="KOG1572">
    <property type="taxonomic scope" value="Eukaryota"/>
</dbReference>
<evidence type="ECO:0000313" key="2">
    <source>
        <dbReference type="EMBL" id="CAG89174.2"/>
    </source>
</evidence>
<dbReference type="AlphaFoldDB" id="Q6BLU2"/>
<dbReference type="RefSeq" id="XP_460829.2">
    <property type="nucleotide sequence ID" value="XM_460829.1"/>
</dbReference>
<dbReference type="OMA" id="IQKWNFN"/>
<gene>
    <name evidence="2" type="ordered locus">DEHA2F10714g</name>
</gene>
<feature type="region of interest" description="Disordered" evidence="1">
    <location>
        <begin position="371"/>
        <end position="392"/>
    </location>
</feature>
<dbReference type="PANTHER" id="PTHR31126">
    <property type="entry name" value="TYROSINE-PROTEIN PHOSPHATASE"/>
    <property type="match status" value="1"/>
</dbReference>
<evidence type="ECO:0000313" key="3">
    <source>
        <dbReference type="Proteomes" id="UP000000599"/>
    </source>
</evidence>
<dbReference type="InterPro" id="IPR029021">
    <property type="entry name" value="Prot-tyrosine_phosphatase-like"/>
</dbReference>
<dbReference type="KEGG" id="dha:DEHA2F10714g"/>
<dbReference type="OrthoDB" id="6375174at2759"/>
<dbReference type="HOGENOM" id="CLU_036633_1_0_1"/>
<feature type="compositionally biased region" description="Acidic residues" evidence="1">
    <location>
        <begin position="270"/>
        <end position="280"/>
    </location>
</feature>
<feature type="region of interest" description="Disordered" evidence="1">
    <location>
        <begin position="304"/>
        <end position="342"/>
    </location>
</feature>
<name>Q6BLU2_DEBHA</name>
<feature type="region of interest" description="Disordered" evidence="1">
    <location>
        <begin position="71"/>
        <end position="101"/>
    </location>
</feature>